<name>A0A016XKV6_9BURK</name>
<accession>A0A016XKV6</accession>
<dbReference type="RefSeq" id="WP_035609333.1">
    <property type="nucleotide sequence ID" value="NZ_JEMG01000001.1"/>
</dbReference>
<organism evidence="1 2">
    <name type="scientific">Hylemonella gracilis str. Niagara R</name>
    <dbReference type="NCBI Taxonomy" id="1458275"/>
    <lineage>
        <taxon>Bacteria</taxon>
        <taxon>Pseudomonadati</taxon>
        <taxon>Pseudomonadota</taxon>
        <taxon>Betaproteobacteria</taxon>
        <taxon>Burkholderiales</taxon>
        <taxon>Comamonadaceae</taxon>
        <taxon>Hylemonella</taxon>
    </lineage>
</organism>
<evidence type="ECO:0008006" key="3">
    <source>
        <dbReference type="Google" id="ProtNLM"/>
    </source>
</evidence>
<dbReference type="OrthoDB" id="5828847at2"/>
<comment type="caution">
    <text evidence="1">The sequence shown here is derived from an EMBL/GenBank/DDBJ whole genome shotgun (WGS) entry which is preliminary data.</text>
</comment>
<evidence type="ECO:0000313" key="1">
    <source>
        <dbReference type="EMBL" id="EYC52192.1"/>
    </source>
</evidence>
<gene>
    <name evidence="1" type="ORF">AZ34_14795</name>
</gene>
<dbReference type="InterPro" id="IPR038086">
    <property type="entry name" value="DUF2789_sf"/>
</dbReference>
<reference evidence="1 2" key="1">
    <citation type="submission" date="2014-02" db="EMBL/GenBank/DDBJ databases">
        <title>Draft Genome of Hylemonella gracilis isolated from the Niagara River.</title>
        <authorList>
            <person name="Pawlowski D.R."/>
            <person name="Koudelka G.B."/>
        </authorList>
    </citation>
    <scope>NUCLEOTIDE SEQUENCE [LARGE SCALE GENOMIC DNA]</scope>
    <source>
        <strain evidence="1 2">Niagara R</strain>
    </source>
</reference>
<protein>
    <recommendedName>
        <fullName evidence="3">DUF2789 domain-containing protein</fullName>
    </recommendedName>
</protein>
<dbReference type="AlphaFoldDB" id="A0A016XKV6"/>
<proteinExistence type="predicted"/>
<dbReference type="STRING" id="1458275.AZ34_14795"/>
<sequence>MTFRQYGELFEQLGLARDAPAIAAFIRCHAPLHGNIRIEDAIFWSPSQAALLREKLQDDADWCGVVDQLNLALRAIQP</sequence>
<dbReference type="Gene3D" id="1.10.10.1130">
    <property type="entry name" value="Uncharacterised protein PF10982, DUF2789"/>
    <property type="match status" value="1"/>
</dbReference>
<dbReference type="eggNOG" id="COG2040">
    <property type="taxonomic scope" value="Bacteria"/>
</dbReference>
<dbReference type="Proteomes" id="UP000023268">
    <property type="component" value="Unassembled WGS sequence"/>
</dbReference>
<evidence type="ECO:0000313" key="2">
    <source>
        <dbReference type="Proteomes" id="UP000023268"/>
    </source>
</evidence>
<dbReference type="EMBL" id="JEMG01000001">
    <property type="protein sequence ID" value="EYC52192.1"/>
    <property type="molecule type" value="Genomic_DNA"/>
</dbReference>
<dbReference type="Pfam" id="PF10982">
    <property type="entry name" value="DUF2789"/>
    <property type="match status" value="1"/>
</dbReference>
<dbReference type="InterPro" id="IPR021250">
    <property type="entry name" value="DUF2789"/>
</dbReference>